<evidence type="ECO:0000256" key="8">
    <source>
        <dbReference type="HAMAP-Rule" id="MF_00377"/>
    </source>
</evidence>
<feature type="domain" description="AAA+ ATPase" evidence="13">
    <location>
        <begin position="156"/>
        <end position="286"/>
    </location>
</feature>
<evidence type="ECO:0000256" key="12">
    <source>
        <dbReference type="SAM" id="MobiDB-lite"/>
    </source>
</evidence>
<feature type="binding site" evidence="8">
    <location>
        <position position="170"/>
    </location>
    <ligand>
        <name>ATP</name>
        <dbReference type="ChEBI" id="CHEBI:30616"/>
    </ligand>
</feature>
<evidence type="ECO:0000256" key="3">
    <source>
        <dbReference type="ARBA" id="ARBA00022705"/>
    </source>
</evidence>
<dbReference type="InterPro" id="IPR018312">
    <property type="entry name" value="Chromosome_initiator_DnaA_CS"/>
</dbReference>
<feature type="binding site" evidence="8">
    <location>
        <position position="169"/>
    </location>
    <ligand>
        <name>ATP</name>
        <dbReference type="ChEBI" id="CHEBI:30616"/>
    </ligand>
</feature>
<dbReference type="CDD" id="cd00009">
    <property type="entry name" value="AAA"/>
    <property type="match status" value="1"/>
</dbReference>
<comment type="function">
    <text evidence="8 10">Plays an essential role in the initiation and regulation of chromosomal replication. ATP-DnaA binds to the origin of replication (oriC) to initiate formation of the DNA replication initiation complex once per cell cycle. Binds the DnaA box (a 9 base pair repeat at the origin) and separates the double-stranded (ds)DNA. Forms a right-handed helical filament on oriC DNA; dsDNA binds to the exterior of the filament while single-stranded (ss)DNA is stabiized in the filament's interior. The ATP-DnaA-oriC complex binds and stabilizes one strand of the AT-rich DNA unwinding element (DUE), permitting loading of DNA polymerase. After initiation quickly degrades to an ADP-DnaA complex that is not apt for DNA replication. Binds acidic phospholipids.</text>
</comment>
<comment type="caution">
    <text evidence="8">Lacks conserved residue(s) required for the propagation of feature annotation.</text>
</comment>
<evidence type="ECO:0000256" key="1">
    <source>
        <dbReference type="ARBA" id="ARBA00006583"/>
    </source>
</evidence>
<dbReference type="InterPro" id="IPR010921">
    <property type="entry name" value="Trp_repressor/repl_initiator"/>
</dbReference>
<proteinExistence type="inferred from homology"/>
<feature type="region of interest" description="Domain III, AAA+ region" evidence="8">
    <location>
        <begin position="123"/>
        <end position="339"/>
    </location>
</feature>
<dbReference type="Gene3D" id="1.10.8.60">
    <property type="match status" value="1"/>
</dbReference>
<dbReference type="PANTHER" id="PTHR30050">
    <property type="entry name" value="CHROMOSOMAL REPLICATION INITIATOR PROTEIN DNAA"/>
    <property type="match status" value="1"/>
</dbReference>
<dbReference type="Pfam" id="PF08299">
    <property type="entry name" value="Bac_DnaA_C"/>
    <property type="match status" value="1"/>
</dbReference>
<keyword evidence="5 8" id="KW-0067">ATP-binding</keyword>
<dbReference type="SMART" id="SM00382">
    <property type="entry name" value="AAA"/>
    <property type="match status" value="1"/>
</dbReference>
<dbReference type="Gene3D" id="1.10.1750.10">
    <property type="match status" value="1"/>
</dbReference>
<evidence type="ECO:0000256" key="10">
    <source>
        <dbReference type="RuleBase" id="RU000577"/>
    </source>
</evidence>
<dbReference type="InterPro" id="IPR020591">
    <property type="entry name" value="Chromosome_initiator_DnaA-like"/>
</dbReference>
<keyword evidence="6 8" id="KW-0446">Lipid-binding</keyword>
<dbReference type="HAMAP" id="MF_00377">
    <property type="entry name" value="DnaA_bact"/>
    <property type="match status" value="1"/>
</dbReference>
<dbReference type="InterPro" id="IPR003593">
    <property type="entry name" value="AAA+_ATPase"/>
</dbReference>
<feature type="binding site" evidence="8">
    <location>
        <position position="167"/>
    </location>
    <ligand>
        <name>ATP</name>
        <dbReference type="ChEBI" id="CHEBI:30616"/>
    </ligand>
</feature>
<reference evidence="15 16" key="2">
    <citation type="submission" date="2020-11" db="EMBL/GenBank/DDBJ databases">
        <title>Sulfur oxidizing isolate from Hospital Hole Sinkhole.</title>
        <authorList>
            <person name="Scott K.M."/>
        </authorList>
    </citation>
    <scope>NUCLEOTIDE SEQUENCE [LARGE SCALE GENOMIC DNA]</scope>
    <source>
        <strain evidence="15 16">HH1</strain>
    </source>
</reference>
<comment type="subcellular location">
    <subcellularLocation>
        <location evidence="8">Cytoplasm</location>
    </subcellularLocation>
</comment>
<feature type="region of interest" description="Domain I, interacts with DnaA modulators" evidence="8">
    <location>
        <begin position="1"/>
        <end position="103"/>
    </location>
</feature>
<evidence type="ECO:0000259" key="14">
    <source>
        <dbReference type="SMART" id="SM00760"/>
    </source>
</evidence>
<dbReference type="InterPro" id="IPR013317">
    <property type="entry name" value="DnaA_dom"/>
</dbReference>
<dbReference type="PRINTS" id="PR00051">
    <property type="entry name" value="DNAA"/>
</dbReference>
<dbReference type="Pfam" id="PF22688">
    <property type="entry name" value="Hda_lid"/>
    <property type="match status" value="1"/>
</dbReference>
<organism evidence="15 16">
    <name type="scientific">Thiomicrorhabdus heinhorstiae</name>
    <dbReference type="NCBI Taxonomy" id="2748010"/>
    <lineage>
        <taxon>Bacteria</taxon>
        <taxon>Pseudomonadati</taxon>
        <taxon>Pseudomonadota</taxon>
        <taxon>Gammaproteobacteria</taxon>
        <taxon>Thiotrichales</taxon>
        <taxon>Piscirickettsiaceae</taxon>
        <taxon>Thiomicrorhabdus</taxon>
    </lineage>
</organism>
<evidence type="ECO:0000256" key="2">
    <source>
        <dbReference type="ARBA" id="ARBA00022490"/>
    </source>
</evidence>
<dbReference type="InterPro" id="IPR013159">
    <property type="entry name" value="DnaA_C"/>
</dbReference>
<dbReference type="InterPro" id="IPR027417">
    <property type="entry name" value="P-loop_NTPase"/>
</dbReference>
<evidence type="ECO:0000256" key="5">
    <source>
        <dbReference type="ARBA" id="ARBA00022840"/>
    </source>
</evidence>
<feature type="binding site" evidence="8">
    <location>
        <position position="171"/>
    </location>
    <ligand>
        <name>ATP</name>
        <dbReference type="ChEBI" id="CHEBI:30616"/>
    </ligand>
</feature>
<keyword evidence="3 8" id="KW-0235">DNA replication</keyword>
<dbReference type="PROSITE" id="PS01008">
    <property type="entry name" value="DNAA"/>
    <property type="match status" value="1"/>
</dbReference>
<dbReference type="EMBL" id="JACBGI020000032">
    <property type="protein sequence ID" value="MBF6058930.1"/>
    <property type="molecule type" value="Genomic_DNA"/>
</dbReference>
<dbReference type="Pfam" id="PF00308">
    <property type="entry name" value="Bac_DnaA"/>
    <property type="match status" value="1"/>
</dbReference>
<protein>
    <recommendedName>
        <fullName evidence="8 9">Chromosomal replication initiator protein DnaA</fullName>
    </recommendedName>
</protein>
<keyword evidence="7 8" id="KW-0238">DNA-binding</keyword>
<keyword evidence="2 8" id="KW-0963">Cytoplasm</keyword>
<evidence type="ECO:0000256" key="11">
    <source>
        <dbReference type="RuleBase" id="RU004227"/>
    </source>
</evidence>
<comment type="domain">
    <text evidence="8">Domain I is involved in oligomerization and binding regulators, domain II is flexibile and of varying length in different bacteria, domain III forms the AAA+ region, while domain IV binds dsDNA.</text>
</comment>
<evidence type="ECO:0000256" key="6">
    <source>
        <dbReference type="ARBA" id="ARBA00023121"/>
    </source>
</evidence>
<dbReference type="RefSeq" id="WP_185979075.1">
    <property type="nucleotide sequence ID" value="NZ_JACBGI020000032.1"/>
</dbReference>
<keyword evidence="16" id="KW-1185">Reference proteome</keyword>
<dbReference type="InterPro" id="IPR024633">
    <property type="entry name" value="DnaA_N_dom"/>
</dbReference>
<name>A0ABS0BYQ5_9GAMM</name>
<dbReference type="InterPro" id="IPR055199">
    <property type="entry name" value="Hda_lid"/>
</dbReference>
<dbReference type="SUPFAM" id="SSF52540">
    <property type="entry name" value="P-loop containing nucleoside triphosphate hydrolases"/>
    <property type="match status" value="1"/>
</dbReference>
<comment type="caution">
    <text evidence="15">The sequence shown here is derived from an EMBL/GenBank/DDBJ whole genome shotgun (WGS) entry which is preliminary data.</text>
</comment>
<feature type="region of interest" description="Domain IV, binds dsDNA" evidence="8">
    <location>
        <begin position="340"/>
        <end position="459"/>
    </location>
</feature>
<comment type="subunit">
    <text evidence="8">Oligomerizes as a right-handed, spiral filament on DNA at oriC.</text>
</comment>
<dbReference type="Gene3D" id="3.40.50.300">
    <property type="entry name" value="P-loop containing nucleotide triphosphate hydrolases"/>
    <property type="match status" value="1"/>
</dbReference>
<dbReference type="Pfam" id="PF11638">
    <property type="entry name" value="DnaA_N"/>
    <property type="match status" value="1"/>
</dbReference>
<feature type="domain" description="Chromosomal replication initiator DnaA C-terminal" evidence="14">
    <location>
        <begin position="367"/>
        <end position="436"/>
    </location>
</feature>
<reference evidence="15 16" key="1">
    <citation type="submission" date="2020-06" db="EMBL/GenBank/DDBJ databases">
        <authorList>
            <person name="Scott K."/>
        </authorList>
    </citation>
    <scope>NUCLEOTIDE SEQUENCE [LARGE SCALE GENOMIC DNA]</scope>
    <source>
        <strain evidence="15 16">HH1</strain>
    </source>
</reference>
<dbReference type="SMART" id="SM00760">
    <property type="entry name" value="Bac_DnaA_C"/>
    <property type="match status" value="1"/>
</dbReference>
<dbReference type="PANTHER" id="PTHR30050:SF2">
    <property type="entry name" value="CHROMOSOMAL REPLICATION INITIATOR PROTEIN DNAA"/>
    <property type="match status" value="1"/>
</dbReference>
<evidence type="ECO:0000313" key="16">
    <source>
        <dbReference type="Proteomes" id="UP001193680"/>
    </source>
</evidence>
<dbReference type="InterPro" id="IPR001957">
    <property type="entry name" value="Chromosome_initiator_DnaA"/>
</dbReference>
<evidence type="ECO:0000313" key="15">
    <source>
        <dbReference type="EMBL" id="MBF6058930.1"/>
    </source>
</evidence>
<feature type="region of interest" description="Disordered" evidence="12">
    <location>
        <begin position="86"/>
        <end position="118"/>
    </location>
</feature>
<evidence type="ECO:0000259" key="13">
    <source>
        <dbReference type="SMART" id="SM00382"/>
    </source>
</evidence>
<dbReference type="NCBIfam" id="TIGR00362">
    <property type="entry name" value="DnaA"/>
    <property type="match status" value="1"/>
</dbReference>
<keyword evidence="4 8" id="KW-0547">Nucleotide-binding</keyword>
<comment type="similarity">
    <text evidence="1 8 11">Belongs to the DnaA family.</text>
</comment>
<evidence type="ECO:0000256" key="7">
    <source>
        <dbReference type="ARBA" id="ARBA00023125"/>
    </source>
</evidence>
<dbReference type="SUPFAM" id="SSF48295">
    <property type="entry name" value="TrpR-like"/>
    <property type="match status" value="1"/>
</dbReference>
<dbReference type="Gene3D" id="3.30.300.180">
    <property type="match status" value="1"/>
</dbReference>
<evidence type="ECO:0000256" key="4">
    <source>
        <dbReference type="ARBA" id="ARBA00022741"/>
    </source>
</evidence>
<gene>
    <name evidence="8 15" type="primary">dnaA</name>
    <name evidence="15" type="ORF">H8792_011300</name>
</gene>
<dbReference type="Proteomes" id="UP001193680">
    <property type="component" value="Unassembled WGS sequence"/>
</dbReference>
<dbReference type="CDD" id="cd06571">
    <property type="entry name" value="Bac_DnaA_C"/>
    <property type="match status" value="1"/>
</dbReference>
<sequence>MSSLWAQSLKHLENDLNDQQFHTWIRPLQAIEEDSVIRLLAPSTFILDWVNKKLMDNIRQAVATASPVNPPEVKLEIGDYTVESANETERTVPQPLQSKNKSETPTTSKTSDKTSGKSAIKHNLNTSFTFETFVEGKANQLAAAAARQVAENPGGSYNPFFIYGGVGLGKTHLMHAIGNQLMKDKPGARVVYLHSERFVADMVNALRHNKIDDFKRFYRSLDALLIDDIQFFANKEQSQEEFFHTFNTLLEGNKQVILTSDRFPKEVDGLEDRLKSRFGWGLTIAVEPPEFEMRVAILLKKASEYGVVLPDEVAFFIAKRLRGNVRDLEGALKRVGAYAQFTQQTLTVDLVKEALKDLLALQQKMVTLENIQKTVADYYKIRVADILSKRRSRNVARPRQMAMAIAKELTNHSLPEIGDAFGGRDHTTVLHAVRKVKELRETDHHLDEDFNSLIRIITN</sequence>
<evidence type="ECO:0000256" key="9">
    <source>
        <dbReference type="NCBIfam" id="TIGR00362"/>
    </source>
</evidence>
<dbReference type="InterPro" id="IPR038454">
    <property type="entry name" value="DnaA_N_sf"/>
</dbReference>
<accession>A0ABS0BYQ5</accession>